<dbReference type="AlphaFoldDB" id="A0A7J7L2I3"/>
<evidence type="ECO:0000256" key="1">
    <source>
        <dbReference type="SAM" id="Coils"/>
    </source>
</evidence>
<evidence type="ECO:0000313" key="3">
    <source>
        <dbReference type="Proteomes" id="UP000541444"/>
    </source>
</evidence>
<feature type="coiled-coil region" evidence="1">
    <location>
        <begin position="83"/>
        <end position="124"/>
    </location>
</feature>
<sequence length="217" mass="25445">ELKRVVDEQCALEFADLPRQLDAKEKNTSLEAELRQKSGLENCNQSLSVELNKKPAMLPSHLHMPDTTLAKKYDDLLAAHEDIKKKLIAKEDFRRKLVNAEERMKSLEANNSEWHKKLVNSEERKKTLEVGNNEWEVWRQTLKKALASDMGDPTFKELFEQNERFFTIAQQGPKGDYQEDLVFTAVNLENVVIARREKWLRRRRCKNFYSNRGRSIL</sequence>
<proteinExistence type="predicted"/>
<name>A0A7J7L2I3_9MAGN</name>
<keyword evidence="1" id="KW-0175">Coiled coil</keyword>
<gene>
    <name evidence="2" type="ORF">GIB67_020076</name>
</gene>
<evidence type="ECO:0000313" key="2">
    <source>
        <dbReference type="EMBL" id="KAF6136754.1"/>
    </source>
</evidence>
<dbReference type="EMBL" id="JACGCM010002681">
    <property type="protein sequence ID" value="KAF6136754.1"/>
    <property type="molecule type" value="Genomic_DNA"/>
</dbReference>
<comment type="caution">
    <text evidence="2">The sequence shown here is derived from an EMBL/GenBank/DDBJ whole genome shotgun (WGS) entry which is preliminary data.</text>
</comment>
<organism evidence="2 3">
    <name type="scientific">Kingdonia uniflora</name>
    <dbReference type="NCBI Taxonomy" id="39325"/>
    <lineage>
        <taxon>Eukaryota</taxon>
        <taxon>Viridiplantae</taxon>
        <taxon>Streptophyta</taxon>
        <taxon>Embryophyta</taxon>
        <taxon>Tracheophyta</taxon>
        <taxon>Spermatophyta</taxon>
        <taxon>Magnoliopsida</taxon>
        <taxon>Ranunculales</taxon>
        <taxon>Circaeasteraceae</taxon>
        <taxon>Kingdonia</taxon>
    </lineage>
</organism>
<protein>
    <submittedName>
        <fullName evidence="2">Uncharacterized protein</fullName>
    </submittedName>
</protein>
<feature type="non-terminal residue" evidence="2">
    <location>
        <position position="217"/>
    </location>
</feature>
<keyword evidence="3" id="KW-1185">Reference proteome</keyword>
<accession>A0A7J7L2I3</accession>
<reference evidence="2 3" key="1">
    <citation type="journal article" date="2020" name="IScience">
        <title>Genome Sequencing of the Endangered Kingdonia uniflora (Circaeasteraceae, Ranunculales) Reveals Potential Mechanisms of Evolutionary Specialization.</title>
        <authorList>
            <person name="Sun Y."/>
            <person name="Deng T."/>
            <person name="Zhang A."/>
            <person name="Moore M.J."/>
            <person name="Landis J.B."/>
            <person name="Lin N."/>
            <person name="Zhang H."/>
            <person name="Zhang X."/>
            <person name="Huang J."/>
            <person name="Zhang X."/>
            <person name="Sun H."/>
            <person name="Wang H."/>
        </authorList>
    </citation>
    <scope>NUCLEOTIDE SEQUENCE [LARGE SCALE GENOMIC DNA]</scope>
    <source>
        <strain evidence="2">TB1705</strain>
        <tissue evidence="2">Leaf</tissue>
    </source>
</reference>
<dbReference type="Proteomes" id="UP000541444">
    <property type="component" value="Unassembled WGS sequence"/>
</dbReference>